<protein>
    <recommendedName>
        <fullName evidence="4">Lipocalin-like domain-containing protein</fullName>
    </recommendedName>
</protein>
<dbReference type="AlphaFoldDB" id="A0A7J5TZH1"/>
<keyword evidence="1" id="KW-0732">Signal</keyword>
<evidence type="ECO:0008006" key="4">
    <source>
        <dbReference type="Google" id="ProtNLM"/>
    </source>
</evidence>
<evidence type="ECO:0000313" key="2">
    <source>
        <dbReference type="EMBL" id="KAB7730856.1"/>
    </source>
</evidence>
<feature type="signal peptide" evidence="1">
    <location>
        <begin position="1"/>
        <end position="22"/>
    </location>
</feature>
<sequence>MRLFTHCLLLFLLIGLFTQCKRETDPAPVTATTQTELLTTNPWRVERVTETGGKEINKSALGLETAVLFELLFQFNTNKVVRAINLTTRQIINAGDWSLVDNNTALDIQVTGFKGKFKIIQLTRQTLILQQDQVQVNGTKQVANLVFVPNI</sequence>
<comment type="caution">
    <text evidence="2">The sequence shown here is derived from an EMBL/GenBank/DDBJ whole genome shotgun (WGS) entry which is preliminary data.</text>
</comment>
<organism evidence="2 3">
    <name type="scientific">Rudanella paleaurantiibacter</name>
    <dbReference type="NCBI Taxonomy" id="2614655"/>
    <lineage>
        <taxon>Bacteria</taxon>
        <taxon>Pseudomonadati</taxon>
        <taxon>Bacteroidota</taxon>
        <taxon>Cytophagia</taxon>
        <taxon>Cytophagales</taxon>
        <taxon>Cytophagaceae</taxon>
        <taxon>Rudanella</taxon>
    </lineage>
</organism>
<dbReference type="Proteomes" id="UP000488299">
    <property type="component" value="Unassembled WGS sequence"/>
</dbReference>
<name>A0A7J5TZH1_9BACT</name>
<evidence type="ECO:0000313" key="3">
    <source>
        <dbReference type="Proteomes" id="UP000488299"/>
    </source>
</evidence>
<gene>
    <name evidence="2" type="ORF">F5984_11980</name>
</gene>
<dbReference type="EMBL" id="WELI01000004">
    <property type="protein sequence ID" value="KAB7730856.1"/>
    <property type="molecule type" value="Genomic_DNA"/>
</dbReference>
<accession>A0A7J5TZH1</accession>
<reference evidence="2 3" key="1">
    <citation type="submission" date="2019-10" db="EMBL/GenBank/DDBJ databases">
        <title>Rudanella paleaurantiibacter sp. nov., isolated from sludge.</title>
        <authorList>
            <person name="Xu S.Q."/>
        </authorList>
    </citation>
    <scope>NUCLEOTIDE SEQUENCE [LARGE SCALE GENOMIC DNA]</scope>
    <source>
        <strain evidence="2 3">HX-22-17</strain>
    </source>
</reference>
<keyword evidence="3" id="KW-1185">Reference proteome</keyword>
<feature type="chain" id="PRO_5029575894" description="Lipocalin-like domain-containing protein" evidence="1">
    <location>
        <begin position="23"/>
        <end position="151"/>
    </location>
</feature>
<evidence type="ECO:0000256" key="1">
    <source>
        <dbReference type="SAM" id="SignalP"/>
    </source>
</evidence>
<proteinExistence type="predicted"/>